<dbReference type="EMBL" id="CAJZBQ010000047">
    <property type="protein sequence ID" value="CAG9328950.1"/>
    <property type="molecule type" value="Genomic_DNA"/>
</dbReference>
<sequence length="298" mass="34546">MVSLGSRAETKKEMVFYNVNSRKFESEINSSMKDILNKMKGANEKLGEEKNSKEFYNSEQRAIIRHYNRENKIKFKHPLLIGCRYNGQLERTKSFGTKNENSSVYVNQINKTPNPASKNYILGDSTSPKQFSYLDTELFSSKNLQPRINMENDLQNVKRSLKTPIRNSRTSQNDPATDDLKISYLRKSPLKSMPSDLSYKFPLSRELSLKNTKIIRRDKNPLKNSSTPLVHDRSTSQYSNPRCNSPFKEPLDSKLSKCGSPIVLRSFDKIINYSAENKRFIKPKKIIRSFNYQKTNIF</sequence>
<evidence type="ECO:0000313" key="2">
    <source>
        <dbReference type="EMBL" id="CAG9328950.1"/>
    </source>
</evidence>
<organism evidence="2 3">
    <name type="scientific">Blepharisma stoltei</name>
    <dbReference type="NCBI Taxonomy" id="1481888"/>
    <lineage>
        <taxon>Eukaryota</taxon>
        <taxon>Sar</taxon>
        <taxon>Alveolata</taxon>
        <taxon>Ciliophora</taxon>
        <taxon>Postciliodesmatophora</taxon>
        <taxon>Heterotrichea</taxon>
        <taxon>Heterotrichida</taxon>
        <taxon>Blepharismidae</taxon>
        <taxon>Blepharisma</taxon>
    </lineage>
</organism>
<proteinExistence type="predicted"/>
<name>A0AAU9JRG9_9CILI</name>
<reference evidence="2" key="1">
    <citation type="submission" date="2021-09" db="EMBL/GenBank/DDBJ databases">
        <authorList>
            <consortium name="AG Swart"/>
            <person name="Singh M."/>
            <person name="Singh A."/>
            <person name="Seah K."/>
            <person name="Emmerich C."/>
        </authorList>
    </citation>
    <scope>NUCLEOTIDE SEQUENCE</scope>
    <source>
        <strain evidence="2">ATCC30299</strain>
    </source>
</reference>
<gene>
    <name evidence="2" type="ORF">BSTOLATCC_MIC47789</name>
</gene>
<evidence type="ECO:0000256" key="1">
    <source>
        <dbReference type="SAM" id="MobiDB-lite"/>
    </source>
</evidence>
<feature type="region of interest" description="Disordered" evidence="1">
    <location>
        <begin position="218"/>
        <end position="244"/>
    </location>
</feature>
<accession>A0AAU9JRG9</accession>
<dbReference type="AlphaFoldDB" id="A0AAU9JRG9"/>
<protein>
    <submittedName>
        <fullName evidence="2">Uncharacterized protein</fullName>
    </submittedName>
</protein>
<keyword evidence="3" id="KW-1185">Reference proteome</keyword>
<dbReference type="Proteomes" id="UP001162131">
    <property type="component" value="Unassembled WGS sequence"/>
</dbReference>
<comment type="caution">
    <text evidence="2">The sequence shown here is derived from an EMBL/GenBank/DDBJ whole genome shotgun (WGS) entry which is preliminary data.</text>
</comment>
<evidence type="ECO:0000313" key="3">
    <source>
        <dbReference type="Proteomes" id="UP001162131"/>
    </source>
</evidence>